<evidence type="ECO:0000313" key="1">
    <source>
        <dbReference type="EMBL" id="AJF07560.1"/>
    </source>
</evidence>
<proteinExistence type="predicted"/>
<gene>
    <name evidence="1" type="ORF">GSUB_14765</name>
</gene>
<dbReference type="EMBL" id="CP010311">
    <property type="protein sequence ID" value="AJF07560.1"/>
    <property type="molecule type" value="Genomic_DNA"/>
</dbReference>
<name>A0A0B5FTQ8_9BACT</name>
<evidence type="ECO:0000313" key="2">
    <source>
        <dbReference type="Proteomes" id="UP000035036"/>
    </source>
</evidence>
<dbReference type="HOGENOM" id="CLU_124379_0_0_7"/>
<dbReference type="AlphaFoldDB" id="A0A0B5FTQ8"/>
<dbReference type="OrthoDB" id="5514773at2"/>
<keyword evidence="2" id="KW-1185">Reference proteome</keyword>
<protein>
    <submittedName>
        <fullName evidence="1">Uncharacterized protein</fullName>
    </submittedName>
</protein>
<sequence>MIWPVIVELKQILEMGRSYPWPRPQSCPRCSNWRVWGHGYVARYFEGYGQALLMKCYRCPACGCVITLRPDSHFSRIHTSRESIRDHLDERLAHGRWPPSALPRSRLRHWLANLRRQVQAHLTNRWRWGLLAGFDALLRQGRVPVARVS</sequence>
<dbReference type="RefSeq" id="WP_040201482.1">
    <property type="nucleotide sequence ID" value="NZ_CP010311.1"/>
</dbReference>
<dbReference type="KEGG" id="gsb:GSUB_14765"/>
<accession>A0A0B5FTQ8</accession>
<reference evidence="1 2" key="1">
    <citation type="journal article" date="2015" name="Genome Announc.">
        <title>Genomes of Geoalkalibacter ferrihydriticus Z-0531T and Geoalkalibacter subterraneus Red1T, Two Haloalkaliphilic Metal-Reducing Deltaproteobacteria.</title>
        <authorList>
            <person name="Badalamenti J.P."/>
            <person name="Krajmalnik-Brown R."/>
            <person name="Torres C.I."/>
            <person name="Bond D.R."/>
        </authorList>
    </citation>
    <scope>NUCLEOTIDE SEQUENCE [LARGE SCALE GENOMIC DNA]</scope>
    <source>
        <strain evidence="1 2">Red1</strain>
    </source>
</reference>
<dbReference type="Proteomes" id="UP000035036">
    <property type="component" value="Chromosome"/>
</dbReference>
<organism evidence="1 2">
    <name type="scientific">Geoalkalibacter subterraneus</name>
    <dbReference type="NCBI Taxonomy" id="483547"/>
    <lineage>
        <taxon>Bacteria</taxon>
        <taxon>Pseudomonadati</taxon>
        <taxon>Thermodesulfobacteriota</taxon>
        <taxon>Desulfuromonadia</taxon>
        <taxon>Desulfuromonadales</taxon>
        <taxon>Geoalkalibacteraceae</taxon>
        <taxon>Geoalkalibacter</taxon>
    </lineage>
</organism>